<feature type="region of interest" description="Disordered" evidence="1">
    <location>
        <begin position="208"/>
        <end position="235"/>
    </location>
</feature>
<dbReference type="InterPro" id="IPR029058">
    <property type="entry name" value="AB_hydrolase_fold"/>
</dbReference>
<proteinExistence type="predicted"/>
<dbReference type="AlphaFoldDB" id="A0A7S0RWZ9"/>
<organism evidence="2">
    <name type="scientific">Chlamydomonas leiostraca</name>
    <dbReference type="NCBI Taxonomy" id="1034604"/>
    <lineage>
        <taxon>Eukaryota</taxon>
        <taxon>Viridiplantae</taxon>
        <taxon>Chlorophyta</taxon>
        <taxon>core chlorophytes</taxon>
        <taxon>Chlorophyceae</taxon>
        <taxon>CS clade</taxon>
        <taxon>Chlamydomonadales</taxon>
        <taxon>Chlamydomonadaceae</taxon>
        <taxon>Chlamydomonas</taxon>
    </lineage>
</organism>
<feature type="region of interest" description="Disordered" evidence="1">
    <location>
        <begin position="1"/>
        <end position="20"/>
    </location>
</feature>
<reference evidence="2" key="1">
    <citation type="submission" date="2021-01" db="EMBL/GenBank/DDBJ databases">
        <authorList>
            <person name="Corre E."/>
            <person name="Pelletier E."/>
            <person name="Niang G."/>
            <person name="Scheremetjew M."/>
            <person name="Finn R."/>
            <person name="Kale V."/>
            <person name="Holt S."/>
            <person name="Cochrane G."/>
            <person name="Meng A."/>
            <person name="Brown T."/>
            <person name="Cohen L."/>
        </authorList>
    </citation>
    <scope>NUCLEOTIDE SEQUENCE</scope>
    <source>
        <strain evidence="2">SAG 11-49</strain>
    </source>
</reference>
<name>A0A7S0RWZ9_9CHLO</name>
<dbReference type="EMBL" id="HBFB01024887">
    <property type="protein sequence ID" value="CAD8688422.1"/>
    <property type="molecule type" value="Transcribed_RNA"/>
</dbReference>
<dbReference type="Gene3D" id="3.40.50.1820">
    <property type="entry name" value="alpha/beta hydrolase"/>
    <property type="match status" value="1"/>
</dbReference>
<evidence type="ECO:0000313" key="2">
    <source>
        <dbReference type="EMBL" id="CAD8688422.1"/>
    </source>
</evidence>
<accession>A0A7S0RWZ9</accession>
<protein>
    <submittedName>
        <fullName evidence="2">Uncharacterized protein</fullName>
    </submittedName>
</protein>
<dbReference type="PANTHER" id="PTHR47909">
    <property type="entry name" value="ALPHA/BETA-HYDROLASES SUPERFAMILY PROTEIN"/>
    <property type="match status" value="1"/>
</dbReference>
<dbReference type="SUPFAM" id="SSF53474">
    <property type="entry name" value="alpha/beta-Hydrolases"/>
    <property type="match status" value="1"/>
</dbReference>
<feature type="compositionally biased region" description="Polar residues" evidence="1">
    <location>
        <begin position="10"/>
        <end position="19"/>
    </location>
</feature>
<dbReference type="PANTHER" id="PTHR47909:SF2">
    <property type="entry name" value="GPI INOSITOL-DEACYLASE"/>
    <property type="match status" value="1"/>
</dbReference>
<evidence type="ECO:0000256" key="1">
    <source>
        <dbReference type="SAM" id="MobiDB-lite"/>
    </source>
</evidence>
<gene>
    <name evidence="2" type="ORF">CLEI1391_LOCUS13966</name>
</gene>
<sequence length="462" mass="48750">MRGVAGNTRALPSQSTSQPYVRVQARRACRRSVAVHAVASNDLLDTSYQGTLPRVSFSDEGVVPFSRRSNSRGGGSRAQAAVQAPAGARPVVILPGFGNNTQDYEAPFGQAEGSLANNLRERGFTVYTIPLERKDWFRVARGLLTLGFWSSTLTTSPGYAWYLERVRATVQRALAETGADKVDLVCHSAGGWLGRAFLSDPQYHVQPPATARASVAGIGRDEPSDSEGGSGTERVTAALPSLPPLLLTLPQPLSKAGGKGVRQEAQEEVGKVPNPAVGAIVTLGTPQRPPEGKRDMTGGAQGWVHTTFPGAVFSDAGVAYVTVCGLTVEGRRELGADGKPVKVEGRQRTPAEYAYDSYREVCGQGQGVRGDAVVPLDSAHLAGARQVVVPGVWHSVSRIGTFEEASDVVWYGSPEVVDTWLEHYVSQAYGASGTTTATAQGLGAGGRVLAAATAWIRGAWGQ</sequence>